<name>A0A6H1ZDU6_9ZZZZ</name>
<organism evidence="1">
    <name type="scientific">viral metagenome</name>
    <dbReference type="NCBI Taxonomy" id="1070528"/>
    <lineage>
        <taxon>unclassified sequences</taxon>
        <taxon>metagenomes</taxon>
        <taxon>organismal metagenomes</taxon>
    </lineage>
</organism>
<gene>
    <name evidence="1" type="ORF">TM448A00224_0025</name>
    <name evidence="2" type="ORF">TM448B00423_0034</name>
</gene>
<protein>
    <submittedName>
        <fullName evidence="1">Uncharacterized protein</fullName>
    </submittedName>
</protein>
<sequence>MRIFVVVKYQLIMGFSGAVAINQTAIHEAMRLYKIEKRKECFEKLLTLGAWWIERLREDAS</sequence>
<accession>A0A6H1ZDU6</accession>
<evidence type="ECO:0000313" key="2">
    <source>
        <dbReference type="EMBL" id="QJH95465.1"/>
    </source>
</evidence>
<dbReference type="AlphaFoldDB" id="A0A6H1ZDU6"/>
<dbReference type="EMBL" id="MT144620">
    <property type="protein sequence ID" value="QJH95465.1"/>
    <property type="molecule type" value="Genomic_DNA"/>
</dbReference>
<dbReference type="EMBL" id="MT143989">
    <property type="protein sequence ID" value="QJA45360.1"/>
    <property type="molecule type" value="Genomic_DNA"/>
</dbReference>
<proteinExistence type="predicted"/>
<evidence type="ECO:0000313" key="1">
    <source>
        <dbReference type="EMBL" id="QJA45360.1"/>
    </source>
</evidence>
<reference evidence="1" key="1">
    <citation type="submission" date="2020-03" db="EMBL/GenBank/DDBJ databases">
        <title>The deep terrestrial virosphere.</title>
        <authorList>
            <person name="Holmfeldt K."/>
            <person name="Nilsson E."/>
            <person name="Simone D."/>
            <person name="Lopez-Fernandez M."/>
            <person name="Wu X."/>
            <person name="de Brujin I."/>
            <person name="Lundin D."/>
            <person name="Andersson A."/>
            <person name="Bertilsson S."/>
            <person name="Dopson M."/>
        </authorList>
    </citation>
    <scope>NUCLEOTIDE SEQUENCE</scope>
    <source>
        <strain evidence="1">TM448A00224</strain>
        <strain evidence="2">TM448B00423</strain>
    </source>
</reference>